<dbReference type="SUPFAM" id="SSF51338">
    <property type="entry name" value="Composite domain of metallo-dependent hydrolases"/>
    <property type="match status" value="1"/>
</dbReference>
<dbReference type="InterPro" id="IPR006680">
    <property type="entry name" value="Amidohydro-rel"/>
</dbReference>
<evidence type="ECO:0000259" key="2">
    <source>
        <dbReference type="Pfam" id="PF01979"/>
    </source>
</evidence>
<evidence type="ECO:0000256" key="1">
    <source>
        <dbReference type="SAM" id="MobiDB-lite"/>
    </source>
</evidence>
<sequence>MPGPAPASQPGDLVRKSEIPPPPTTTKISNVRVFDGDHFSGPRDVVMHEGYIVKATSRCSGSAANTSYPDATTTLVDGTGHYLIPGLIDSNAHVNSIGGLENFTSYGVSTVFNMNCDNYTFCQALRGPHRGLATFLTAGHAAVGPGSPHATSMHIAPSRLYNETTQDPAAWAATVFGNGSDYLKIIAETRGPSQDAQLELVKATHKLGRKTMTHASFLEPAAQAIASRTDGIQHLPQDGLLTAAQLATIRRQNQTLTATLEINLRAAADPGVRAFLGITGANATARAQAGYKMARENARRVVAAGIPVLAGTDAIGDVFPGVSFPFGATLHDELVNLVEAAGMTPAQALRAATEEPARWYGLADRGRVAPGRRADLVLLGSDPMADITNTRDILRVWVGGVEYPHVAGRAADKN</sequence>
<evidence type="ECO:0000313" key="3">
    <source>
        <dbReference type="EMBL" id="KAK8006012.1"/>
    </source>
</evidence>
<reference evidence="3 4" key="1">
    <citation type="submission" date="2023-01" db="EMBL/GenBank/DDBJ databases">
        <title>Analysis of 21 Apiospora genomes using comparative genomics revels a genus with tremendous synthesis potential of carbohydrate active enzymes and secondary metabolites.</title>
        <authorList>
            <person name="Sorensen T."/>
        </authorList>
    </citation>
    <scope>NUCLEOTIDE SEQUENCE [LARGE SCALE GENOMIC DNA]</scope>
    <source>
        <strain evidence="3 4">CBS 20057</strain>
    </source>
</reference>
<dbReference type="InterPro" id="IPR032466">
    <property type="entry name" value="Metal_Hydrolase"/>
</dbReference>
<feature type="region of interest" description="Disordered" evidence="1">
    <location>
        <begin position="1"/>
        <end position="29"/>
    </location>
</feature>
<dbReference type="PANTHER" id="PTHR43135:SF3">
    <property type="entry name" value="ALPHA-D-RIBOSE 1-METHYLPHOSPHONATE 5-TRIPHOSPHATE DIPHOSPHATASE"/>
    <property type="match status" value="1"/>
</dbReference>
<name>A0ABR1R9U4_9PEZI</name>
<dbReference type="Pfam" id="PF01979">
    <property type="entry name" value="Amidohydro_1"/>
    <property type="match status" value="1"/>
</dbReference>
<gene>
    <name evidence="3" type="ORF">PG991_012309</name>
</gene>
<proteinExistence type="predicted"/>
<evidence type="ECO:0000313" key="4">
    <source>
        <dbReference type="Proteomes" id="UP001396898"/>
    </source>
</evidence>
<comment type="caution">
    <text evidence="3">The sequence shown here is derived from an EMBL/GenBank/DDBJ whole genome shotgun (WGS) entry which is preliminary data.</text>
</comment>
<dbReference type="Gene3D" id="3.40.50.10910">
    <property type="entry name" value="Amidohydrolase"/>
    <property type="match status" value="1"/>
</dbReference>
<feature type="domain" description="Amidohydrolase-related" evidence="2">
    <location>
        <begin position="116"/>
        <end position="400"/>
    </location>
</feature>
<keyword evidence="4" id="KW-1185">Reference proteome</keyword>
<dbReference type="Gene3D" id="2.30.40.10">
    <property type="entry name" value="Urease, subunit C, domain 1"/>
    <property type="match status" value="1"/>
</dbReference>
<dbReference type="EMBL" id="JAQQWI010000017">
    <property type="protein sequence ID" value="KAK8006012.1"/>
    <property type="molecule type" value="Genomic_DNA"/>
</dbReference>
<organism evidence="3 4">
    <name type="scientific">Apiospora marii</name>
    <dbReference type="NCBI Taxonomy" id="335849"/>
    <lineage>
        <taxon>Eukaryota</taxon>
        <taxon>Fungi</taxon>
        <taxon>Dikarya</taxon>
        <taxon>Ascomycota</taxon>
        <taxon>Pezizomycotina</taxon>
        <taxon>Sordariomycetes</taxon>
        <taxon>Xylariomycetidae</taxon>
        <taxon>Amphisphaeriales</taxon>
        <taxon>Apiosporaceae</taxon>
        <taxon>Apiospora</taxon>
    </lineage>
</organism>
<dbReference type="SUPFAM" id="SSF51556">
    <property type="entry name" value="Metallo-dependent hydrolases"/>
    <property type="match status" value="1"/>
</dbReference>
<dbReference type="Gene3D" id="3.30.110.90">
    <property type="entry name" value="Amidohydrolase"/>
    <property type="match status" value="1"/>
</dbReference>
<protein>
    <submittedName>
        <fullName evidence="3">Amidohydrolase protein</fullName>
    </submittedName>
</protein>
<accession>A0ABR1R9U4</accession>
<dbReference type="Gene3D" id="1.20.58.520">
    <property type="entry name" value="Amidohydrolase"/>
    <property type="match status" value="1"/>
</dbReference>
<dbReference type="InterPro" id="IPR051781">
    <property type="entry name" value="Metallo-dep_Hydrolase"/>
</dbReference>
<dbReference type="InterPro" id="IPR011059">
    <property type="entry name" value="Metal-dep_hydrolase_composite"/>
</dbReference>
<dbReference type="PANTHER" id="PTHR43135">
    <property type="entry name" value="ALPHA-D-RIBOSE 1-METHYLPHOSPHONATE 5-TRIPHOSPHATE DIPHOSPHATASE"/>
    <property type="match status" value="1"/>
</dbReference>
<dbReference type="Proteomes" id="UP001396898">
    <property type="component" value="Unassembled WGS sequence"/>
</dbReference>